<feature type="compositionally biased region" description="Basic and acidic residues" evidence="1">
    <location>
        <begin position="29"/>
        <end position="44"/>
    </location>
</feature>
<protein>
    <submittedName>
        <fullName evidence="2">Uncharacterized protein</fullName>
    </submittedName>
</protein>
<evidence type="ECO:0000313" key="3">
    <source>
        <dbReference type="Proteomes" id="UP001066276"/>
    </source>
</evidence>
<reference evidence="2" key="1">
    <citation type="journal article" date="2022" name="bioRxiv">
        <title>Sequencing and chromosome-scale assembly of the giantPleurodeles waltlgenome.</title>
        <authorList>
            <person name="Brown T."/>
            <person name="Elewa A."/>
            <person name="Iarovenko S."/>
            <person name="Subramanian E."/>
            <person name="Araus A.J."/>
            <person name="Petzold A."/>
            <person name="Susuki M."/>
            <person name="Suzuki K.-i.T."/>
            <person name="Hayashi T."/>
            <person name="Toyoda A."/>
            <person name="Oliveira C."/>
            <person name="Osipova E."/>
            <person name="Leigh N.D."/>
            <person name="Simon A."/>
            <person name="Yun M.H."/>
        </authorList>
    </citation>
    <scope>NUCLEOTIDE SEQUENCE</scope>
    <source>
        <strain evidence="2">20211129_DDA</strain>
        <tissue evidence="2">Liver</tissue>
    </source>
</reference>
<keyword evidence="3" id="KW-1185">Reference proteome</keyword>
<sequence length="76" mass="8349">MGTVHTRLKGKESEAGQPTGPIKRRGRGSRWDRPRPCSRVEQHNRGSRSARPRGRAPAGPSVQSSMQDEMIGSITL</sequence>
<name>A0AAV7V8V0_PLEWA</name>
<feature type="region of interest" description="Disordered" evidence="1">
    <location>
        <begin position="1"/>
        <end position="76"/>
    </location>
</feature>
<comment type="caution">
    <text evidence="2">The sequence shown here is derived from an EMBL/GenBank/DDBJ whole genome shotgun (WGS) entry which is preliminary data.</text>
</comment>
<accession>A0AAV7V8V0</accession>
<dbReference type="Proteomes" id="UP001066276">
    <property type="component" value="Chromosome 2_1"/>
</dbReference>
<proteinExistence type="predicted"/>
<feature type="compositionally biased region" description="Basic residues" evidence="1">
    <location>
        <begin position="45"/>
        <end position="54"/>
    </location>
</feature>
<organism evidence="2 3">
    <name type="scientific">Pleurodeles waltl</name>
    <name type="common">Iberian ribbed newt</name>
    <dbReference type="NCBI Taxonomy" id="8319"/>
    <lineage>
        <taxon>Eukaryota</taxon>
        <taxon>Metazoa</taxon>
        <taxon>Chordata</taxon>
        <taxon>Craniata</taxon>
        <taxon>Vertebrata</taxon>
        <taxon>Euteleostomi</taxon>
        <taxon>Amphibia</taxon>
        <taxon>Batrachia</taxon>
        <taxon>Caudata</taxon>
        <taxon>Salamandroidea</taxon>
        <taxon>Salamandridae</taxon>
        <taxon>Pleurodelinae</taxon>
        <taxon>Pleurodeles</taxon>
    </lineage>
</organism>
<dbReference type="EMBL" id="JANPWB010000003">
    <property type="protein sequence ID" value="KAJ1196517.1"/>
    <property type="molecule type" value="Genomic_DNA"/>
</dbReference>
<evidence type="ECO:0000313" key="2">
    <source>
        <dbReference type="EMBL" id="KAJ1196517.1"/>
    </source>
</evidence>
<dbReference type="AlphaFoldDB" id="A0AAV7V8V0"/>
<gene>
    <name evidence="2" type="ORF">NDU88_000387</name>
</gene>
<evidence type="ECO:0000256" key="1">
    <source>
        <dbReference type="SAM" id="MobiDB-lite"/>
    </source>
</evidence>